<dbReference type="Proteomes" id="UP001062846">
    <property type="component" value="Chromosome 9"/>
</dbReference>
<keyword evidence="2" id="KW-1185">Reference proteome</keyword>
<reference evidence="1" key="1">
    <citation type="submission" date="2022-02" db="EMBL/GenBank/DDBJ databases">
        <title>Plant Genome Project.</title>
        <authorList>
            <person name="Zhang R.-G."/>
        </authorList>
    </citation>
    <scope>NUCLEOTIDE SEQUENCE</scope>
    <source>
        <strain evidence="1">AT1</strain>
    </source>
</reference>
<protein>
    <submittedName>
        <fullName evidence="1">Uncharacterized protein</fullName>
    </submittedName>
</protein>
<accession>A0ACC0ME66</accession>
<evidence type="ECO:0000313" key="2">
    <source>
        <dbReference type="Proteomes" id="UP001062846"/>
    </source>
</evidence>
<gene>
    <name evidence="1" type="ORF">RHMOL_Rhmol09G0133000</name>
</gene>
<proteinExistence type="predicted"/>
<organism evidence="1 2">
    <name type="scientific">Rhododendron molle</name>
    <name type="common">Chinese azalea</name>
    <name type="synonym">Azalea mollis</name>
    <dbReference type="NCBI Taxonomy" id="49168"/>
    <lineage>
        <taxon>Eukaryota</taxon>
        <taxon>Viridiplantae</taxon>
        <taxon>Streptophyta</taxon>
        <taxon>Embryophyta</taxon>
        <taxon>Tracheophyta</taxon>
        <taxon>Spermatophyta</taxon>
        <taxon>Magnoliopsida</taxon>
        <taxon>eudicotyledons</taxon>
        <taxon>Gunneridae</taxon>
        <taxon>Pentapetalae</taxon>
        <taxon>asterids</taxon>
        <taxon>Ericales</taxon>
        <taxon>Ericaceae</taxon>
        <taxon>Ericoideae</taxon>
        <taxon>Rhodoreae</taxon>
        <taxon>Rhododendron</taxon>
    </lineage>
</organism>
<comment type="caution">
    <text evidence="1">The sequence shown here is derived from an EMBL/GenBank/DDBJ whole genome shotgun (WGS) entry which is preliminary data.</text>
</comment>
<name>A0ACC0ME66_RHOML</name>
<evidence type="ECO:0000313" key="1">
    <source>
        <dbReference type="EMBL" id="KAI8538817.1"/>
    </source>
</evidence>
<dbReference type="EMBL" id="CM046396">
    <property type="protein sequence ID" value="KAI8538817.1"/>
    <property type="molecule type" value="Genomic_DNA"/>
</dbReference>
<sequence length="101" mass="11124">MADGTISLEEGLGFKAIDSNEIRRKQRGISSSAAFETHKPFDLCPASSSGSGPITTIPSKQSSPSRKLQQAFFEEGLILEAEERARLQQKKKRCNTFPKHS</sequence>